<name>A0A151X6D2_9HYME</name>
<dbReference type="PROSITE" id="PS50097">
    <property type="entry name" value="BTB"/>
    <property type="match status" value="1"/>
</dbReference>
<keyword evidence="2 3" id="KW-0539">Nucleus</keyword>
<feature type="compositionally biased region" description="Basic and acidic residues" evidence="4">
    <location>
        <begin position="378"/>
        <end position="391"/>
    </location>
</feature>
<dbReference type="PANTHER" id="PTHR23110:SF101">
    <property type="entry name" value="PROTEIN JIM LOVELL"/>
    <property type="match status" value="1"/>
</dbReference>
<dbReference type="STRING" id="64791.A0A151X6D2"/>
<dbReference type="EMBL" id="KQ982482">
    <property type="protein sequence ID" value="KYQ55902.1"/>
    <property type="molecule type" value="Genomic_DNA"/>
</dbReference>
<feature type="region of interest" description="Disordered" evidence="4">
    <location>
        <begin position="125"/>
        <end position="247"/>
    </location>
</feature>
<dbReference type="InterPro" id="IPR009057">
    <property type="entry name" value="Homeodomain-like_sf"/>
</dbReference>
<feature type="region of interest" description="Disordered" evidence="4">
    <location>
        <begin position="550"/>
        <end position="625"/>
    </location>
</feature>
<reference evidence="7 8" key="1">
    <citation type="submission" date="2015-09" db="EMBL/GenBank/DDBJ databases">
        <title>Trachymyrmex zeteki WGS genome.</title>
        <authorList>
            <person name="Nygaard S."/>
            <person name="Hu H."/>
            <person name="Boomsma J."/>
            <person name="Zhang G."/>
        </authorList>
    </citation>
    <scope>NUCLEOTIDE SEQUENCE [LARGE SCALE GENOMIC DNA]</scope>
    <source>
        <strain evidence="7">Tzet28-1</strain>
        <tissue evidence="7">Whole body</tissue>
    </source>
</reference>
<dbReference type="GO" id="GO:0003677">
    <property type="term" value="F:DNA binding"/>
    <property type="evidence" value="ECO:0007669"/>
    <property type="project" value="UniProtKB-UniRule"/>
</dbReference>
<keyword evidence="8" id="KW-1185">Reference proteome</keyword>
<feature type="compositionally biased region" description="Basic residues" evidence="4">
    <location>
        <begin position="213"/>
        <end position="222"/>
    </location>
</feature>
<evidence type="ECO:0000256" key="3">
    <source>
        <dbReference type="PROSITE-ProRule" id="PRU00320"/>
    </source>
</evidence>
<feature type="compositionally biased region" description="Polar residues" evidence="4">
    <location>
        <begin position="584"/>
        <end position="593"/>
    </location>
</feature>
<feature type="DNA-binding region" description="H-T-H motif" evidence="3">
    <location>
        <begin position="433"/>
        <end position="453"/>
    </location>
</feature>
<evidence type="ECO:0000259" key="6">
    <source>
        <dbReference type="PROSITE" id="PS50960"/>
    </source>
</evidence>
<dbReference type="SUPFAM" id="SSF46689">
    <property type="entry name" value="Homeodomain-like"/>
    <property type="match status" value="1"/>
</dbReference>
<comment type="subcellular location">
    <subcellularLocation>
        <location evidence="1 3">Nucleus</location>
    </subcellularLocation>
</comment>
<feature type="domain" description="HTH psq-type" evidence="6">
    <location>
        <begin position="405"/>
        <end position="457"/>
    </location>
</feature>
<evidence type="ECO:0000256" key="4">
    <source>
        <dbReference type="SAM" id="MobiDB-lite"/>
    </source>
</evidence>
<dbReference type="InterPro" id="IPR051095">
    <property type="entry name" value="Dros_DevTransReg"/>
</dbReference>
<evidence type="ECO:0000256" key="2">
    <source>
        <dbReference type="ARBA" id="ARBA00023242"/>
    </source>
</evidence>
<dbReference type="Pfam" id="PF00651">
    <property type="entry name" value="BTB"/>
    <property type="match status" value="1"/>
</dbReference>
<dbReference type="SMART" id="SM00225">
    <property type="entry name" value="BTB"/>
    <property type="match status" value="1"/>
</dbReference>
<feature type="region of interest" description="Disordered" evidence="4">
    <location>
        <begin position="267"/>
        <end position="294"/>
    </location>
</feature>
<accession>A0A151X6D2</accession>
<feature type="domain" description="BTB" evidence="5">
    <location>
        <begin position="42"/>
        <end position="107"/>
    </location>
</feature>
<dbReference type="GO" id="GO:0005634">
    <property type="term" value="C:nucleus"/>
    <property type="evidence" value="ECO:0007669"/>
    <property type="project" value="UniProtKB-SubCell"/>
</dbReference>
<organism evidence="7 8">
    <name type="scientific">Mycetomoellerius zeteki</name>
    <dbReference type="NCBI Taxonomy" id="64791"/>
    <lineage>
        <taxon>Eukaryota</taxon>
        <taxon>Metazoa</taxon>
        <taxon>Ecdysozoa</taxon>
        <taxon>Arthropoda</taxon>
        <taxon>Hexapoda</taxon>
        <taxon>Insecta</taxon>
        <taxon>Pterygota</taxon>
        <taxon>Neoptera</taxon>
        <taxon>Endopterygota</taxon>
        <taxon>Hymenoptera</taxon>
        <taxon>Apocrita</taxon>
        <taxon>Aculeata</taxon>
        <taxon>Formicoidea</taxon>
        <taxon>Formicidae</taxon>
        <taxon>Myrmicinae</taxon>
        <taxon>Mycetomoellerius</taxon>
    </lineage>
</organism>
<dbReference type="Pfam" id="PF05225">
    <property type="entry name" value="HTH_psq"/>
    <property type="match status" value="1"/>
</dbReference>
<feature type="region of interest" description="Disordered" evidence="4">
    <location>
        <begin position="360"/>
        <end position="415"/>
    </location>
</feature>
<feature type="compositionally biased region" description="Polar residues" evidence="4">
    <location>
        <begin position="605"/>
        <end position="625"/>
    </location>
</feature>
<gene>
    <name evidence="7" type="ORF">ALC60_05184</name>
</gene>
<evidence type="ECO:0000313" key="8">
    <source>
        <dbReference type="Proteomes" id="UP000075809"/>
    </source>
</evidence>
<dbReference type="InterPro" id="IPR000210">
    <property type="entry name" value="BTB/POZ_dom"/>
</dbReference>
<dbReference type="SUPFAM" id="SSF54695">
    <property type="entry name" value="POZ domain"/>
    <property type="match status" value="1"/>
</dbReference>
<proteinExistence type="predicted"/>
<protein>
    <submittedName>
        <fullName evidence="7">Protein TKR</fullName>
    </submittedName>
</protein>
<sequence>MSSVGNSPDRMALQSHYSLRWHNHLAHIQRAFEELLQAEMLVDVTLICADSSVKAHKVVLSACSPFFERIFAENPCKHPVIVLKDFSHHELSTLVHFIYRGEVQIAQEELPGLMKAAECLQVRGLSSSEPRPVSTEPRPLSLASTPTRDLILAGSPTPEVARHGTPEEDENALESTADMKPILLPPTRDHQAKSHIGHMNFGIRESCGSPSMPRRKQARPRRRSGELLPQDLSRRSTPPVSSSPLTSVLNLSGQHQAQQQQLLLQQSQYHQQHSINNAQNQQQQQQQQQEDMAENLSMKKPISPTLPRRSAMAMFTPTLDGVTALGGGLFSHHATTYDRGILADSLLTDNFKPEALQNLFGTPSLGPPPAKKAKKHRNDGDAPRRWTDHNTRALAVNRPKGQHSAPRGGPPRSWTNNELTLALQHVWEKKLTTSQASRMFGIPYNSLLMYVRGKYGKSLKLEQLRRTCTGTNNSEIMNNNNIKPVQQSAQMSHGLTGLPLQHPGDNSGYPHRGLLGGNMPQPQGYYPADYATASFPLVNMVHMLPPSEQKAFESANSGGDGGGGGCVGSGGGDGSGSSGGGGDLTNSQTSETPSPIVDHHHHQESSMQPQPTQSTPALLQQNGSD</sequence>
<dbReference type="CDD" id="cd18315">
    <property type="entry name" value="BTB_POZ_BAB-like"/>
    <property type="match status" value="1"/>
</dbReference>
<dbReference type="GO" id="GO:0006357">
    <property type="term" value="P:regulation of transcription by RNA polymerase II"/>
    <property type="evidence" value="ECO:0007669"/>
    <property type="project" value="TreeGrafter"/>
</dbReference>
<dbReference type="PANTHER" id="PTHR23110">
    <property type="entry name" value="BTB DOMAIN TRANSCRIPTION FACTOR"/>
    <property type="match status" value="1"/>
</dbReference>
<dbReference type="Gene3D" id="3.30.710.10">
    <property type="entry name" value="Potassium Channel Kv1.1, Chain A"/>
    <property type="match status" value="1"/>
</dbReference>
<dbReference type="PROSITE" id="PS50960">
    <property type="entry name" value="HTH_PSQ"/>
    <property type="match status" value="1"/>
</dbReference>
<dbReference type="AlphaFoldDB" id="A0A151X6D2"/>
<feature type="compositionally biased region" description="Low complexity" evidence="4">
    <location>
        <begin position="267"/>
        <end position="289"/>
    </location>
</feature>
<dbReference type="Proteomes" id="UP000075809">
    <property type="component" value="Unassembled WGS sequence"/>
</dbReference>
<keyword evidence="3" id="KW-0238">DNA-binding</keyword>
<feature type="compositionally biased region" description="Gly residues" evidence="4">
    <location>
        <begin position="558"/>
        <end position="583"/>
    </location>
</feature>
<feature type="compositionally biased region" description="Low complexity" evidence="4">
    <location>
        <begin position="235"/>
        <end position="247"/>
    </location>
</feature>
<dbReference type="InterPro" id="IPR011333">
    <property type="entry name" value="SKP1/BTB/POZ_sf"/>
</dbReference>
<evidence type="ECO:0000313" key="7">
    <source>
        <dbReference type="EMBL" id="KYQ55902.1"/>
    </source>
</evidence>
<evidence type="ECO:0000256" key="1">
    <source>
        <dbReference type="ARBA" id="ARBA00004123"/>
    </source>
</evidence>
<evidence type="ECO:0000259" key="5">
    <source>
        <dbReference type="PROSITE" id="PS50097"/>
    </source>
</evidence>
<dbReference type="InterPro" id="IPR007889">
    <property type="entry name" value="HTH_Psq"/>
</dbReference>